<gene>
    <name evidence="3" type="ORF">FA15DRAFT_282411</name>
</gene>
<keyword evidence="2" id="KW-0472">Membrane</keyword>
<dbReference type="STRING" id="230819.A0A5C3L9T4"/>
<feature type="transmembrane region" description="Helical" evidence="2">
    <location>
        <begin position="100"/>
        <end position="121"/>
    </location>
</feature>
<evidence type="ECO:0000256" key="1">
    <source>
        <dbReference type="SAM" id="MobiDB-lite"/>
    </source>
</evidence>
<keyword evidence="4" id="KW-1185">Reference proteome</keyword>
<feature type="transmembrane region" description="Helical" evidence="2">
    <location>
        <begin position="193"/>
        <end position="213"/>
    </location>
</feature>
<dbReference type="OrthoDB" id="3222065at2759"/>
<sequence length="353" mass="39208">MAHTNVIDPNTGRVLRVNIVHASHAHVVLFLFFNMWPTFLGLPLLLAIITLSKTIRRHATFINQCVMYILIGLSSSLLLFSRNVTGPEPDPMLCLFQASLVYGMPPMASTATCMLVLQMFFKFRAAHNGKPYEDAKHRGRLWAMVICPYVAYFITILATAIVGANDANRVSRSRRVFYCSVESDTLTNTLTSYSAVVLLVTIVFEVWSIVLLVRHRKVVKDRGGSLRGLGVLDFSFSVRILAFGLYIVTAMSLCLLSVTSPASPVPDLVVASGATVIILIFGTQADILNALCFWRNYQWSPWWKPAPPVELEPSLIDIDLKHAFDPESTYAPPCPNAKKKTRSLSDTTDSTTH</sequence>
<accession>A0A5C3L9T4</accession>
<proteinExistence type="predicted"/>
<organism evidence="3 4">
    <name type="scientific">Coprinopsis marcescibilis</name>
    <name type="common">Agaric fungus</name>
    <name type="synonym">Psathyrella marcescibilis</name>
    <dbReference type="NCBI Taxonomy" id="230819"/>
    <lineage>
        <taxon>Eukaryota</taxon>
        <taxon>Fungi</taxon>
        <taxon>Dikarya</taxon>
        <taxon>Basidiomycota</taxon>
        <taxon>Agaricomycotina</taxon>
        <taxon>Agaricomycetes</taxon>
        <taxon>Agaricomycetidae</taxon>
        <taxon>Agaricales</taxon>
        <taxon>Agaricineae</taxon>
        <taxon>Psathyrellaceae</taxon>
        <taxon>Coprinopsis</taxon>
    </lineage>
</organism>
<evidence type="ECO:0000313" key="3">
    <source>
        <dbReference type="EMBL" id="TFK29597.1"/>
    </source>
</evidence>
<name>A0A5C3L9T4_COPMA</name>
<feature type="transmembrane region" description="Helical" evidence="2">
    <location>
        <begin position="141"/>
        <end position="164"/>
    </location>
</feature>
<feature type="transmembrane region" description="Helical" evidence="2">
    <location>
        <begin position="270"/>
        <end position="294"/>
    </location>
</feature>
<keyword evidence="2" id="KW-0812">Transmembrane</keyword>
<evidence type="ECO:0000256" key="2">
    <source>
        <dbReference type="SAM" id="Phobius"/>
    </source>
</evidence>
<evidence type="ECO:0000313" key="4">
    <source>
        <dbReference type="Proteomes" id="UP000307440"/>
    </source>
</evidence>
<feature type="compositionally biased region" description="Low complexity" evidence="1">
    <location>
        <begin position="344"/>
        <end position="353"/>
    </location>
</feature>
<keyword evidence="2" id="KW-1133">Transmembrane helix</keyword>
<feature type="transmembrane region" description="Helical" evidence="2">
    <location>
        <begin position="61"/>
        <end position="80"/>
    </location>
</feature>
<protein>
    <recommendedName>
        <fullName evidence="5">G-protein coupled receptors family 1 profile domain-containing protein</fullName>
    </recommendedName>
</protein>
<dbReference type="EMBL" id="ML210148">
    <property type="protein sequence ID" value="TFK29597.1"/>
    <property type="molecule type" value="Genomic_DNA"/>
</dbReference>
<reference evidence="3 4" key="1">
    <citation type="journal article" date="2019" name="Nat. Ecol. Evol.">
        <title>Megaphylogeny resolves global patterns of mushroom evolution.</title>
        <authorList>
            <person name="Varga T."/>
            <person name="Krizsan K."/>
            <person name="Foldi C."/>
            <person name="Dima B."/>
            <person name="Sanchez-Garcia M."/>
            <person name="Sanchez-Ramirez S."/>
            <person name="Szollosi G.J."/>
            <person name="Szarkandi J.G."/>
            <person name="Papp V."/>
            <person name="Albert L."/>
            <person name="Andreopoulos W."/>
            <person name="Angelini C."/>
            <person name="Antonin V."/>
            <person name="Barry K.W."/>
            <person name="Bougher N.L."/>
            <person name="Buchanan P."/>
            <person name="Buyck B."/>
            <person name="Bense V."/>
            <person name="Catcheside P."/>
            <person name="Chovatia M."/>
            <person name="Cooper J."/>
            <person name="Damon W."/>
            <person name="Desjardin D."/>
            <person name="Finy P."/>
            <person name="Geml J."/>
            <person name="Haridas S."/>
            <person name="Hughes K."/>
            <person name="Justo A."/>
            <person name="Karasinski D."/>
            <person name="Kautmanova I."/>
            <person name="Kiss B."/>
            <person name="Kocsube S."/>
            <person name="Kotiranta H."/>
            <person name="LaButti K.M."/>
            <person name="Lechner B.E."/>
            <person name="Liimatainen K."/>
            <person name="Lipzen A."/>
            <person name="Lukacs Z."/>
            <person name="Mihaltcheva S."/>
            <person name="Morgado L.N."/>
            <person name="Niskanen T."/>
            <person name="Noordeloos M.E."/>
            <person name="Ohm R.A."/>
            <person name="Ortiz-Santana B."/>
            <person name="Ovrebo C."/>
            <person name="Racz N."/>
            <person name="Riley R."/>
            <person name="Savchenko A."/>
            <person name="Shiryaev A."/>
            <person name="Soop K."/>
            <person name="Spirin V."/>
            <person name="Szebenyi C."/>
            <person name="Tomsovsky M."/>
            <person name="Tulloss R.E."/>
            <person name="Uehling J."/>
            <person name="Grigoriev I.V."/>
            <person name="Vagvolgyi C."/>
            <person name="Papp T."/>
            <person name="Martin F.M."/>
            <person name="Miettinen O."/>
            <person name="Hibbett D.S."/>
            <person name="Nagy L.G."/>
        </authorList>
    </citation>
    <scope>NUCLEOTIDE SEQUENCE [LARGE SCALE GENOMIC DNA]</scope>
    <source>
        <strain evidence="3 4">CBS 121175</strain>
    </source>
</reference>
<feature type="transmembrane region" description="Helical" evidence="2">
    <location>
        <begin position="27"/>
        <end position="49"/>
    </location>
</feature>
<dbReference type="Proteomes" id="UP000307440">
    <property type="component" value="Unassembled WGS sequence"/>
</dbReference>
<feature type="transmembrane region" description="Helical" evidence="2">
    <location>
        <begin position="234"/>
        <end position="258"/>
    </location>
</feature>
<evidence type="ECO:0008006" key="5">
    <source>
        <dbReference type="Google" id="ProtNLM"/>
    </source>
</evidence>
<dbReference type="AlphaFoldDB" id="A0A5C3L9T4"/>
<feature type="region of interest" description="Disordered" evidence="1">
    <location>
        <begin position="329"/>
        <end position="353"/>
    </location>
</feature>